<dbReference type="SUPFAM" id="SSF103506">
    <property type="entry name" value="Mitochondrial carrier"/>
    <property type="match status" value="1"/>
</dbReference>
<keyword evidence="10 11" id="KW-0472">Membrane</keyword>
<dbReference type="GeneID" id="67009003"/>
<feature type="transmembrane region" description="Helical" evidence="13">
    <location>
        <begin position="163"/>
        <end position="185"/>
    </location>
</feature>
<organism evidence="14 15">
    <name type="scientific">Aspergillus pseudoviridinutans</name>
    <dbReference type="NCBI Taxonomy" id="1517512"/>
    <lineage>
        <taxon>Eukaryota</taxon>
        <taxon>Fungi</taxon>
        <taxon>Dikarya</taxon>
        <taxon>Ascomycota</taxon>
        <taxon>Pezizomycotina</taxon>
        <taxon>Eurotiomycetes</taxon>
        <taxon>Eurotiomycetidae</taxon>
        <taxon>Eurotiales</taxon>
        <taxon>Aspergillaceae</taxon>
        <taxon>Aspergillus</taxon>
        <taxon>Aspergillus subgen. Fumigati</taxon>
    </lineage>
</organism>
<evidence type="ECO:0000256" key="3">
    <source>
        <dbReference type="ARBA" id="ARBA00021935"/>
    </source>
</evidence>
<dbReference type="PRINTS" id="PR00926">
    <property type="entry name" value="MITOCARRIER"/>
</dbReference>
<evidence type="ECO:0000256" key="12">
    <source>
        <dbReference type="RuleBase" id="RU000488"/>
    </source>
</evidence>
<dbReference type="RefSeq" id="XP_043162174.1">
    <property type="nucleotide sequence ID" value="XM_043306239.1"/>
</dbReference>
<dbReference type="GO" id="GO:0005743">
    <property type="term" value="C:mitochondrial inner membrane"/>
    <property type="evidence" value="ECO:0007669"/>
    <property type="project" value="UniProtKB-SubCell"/>
</dbReference>
<accession>A0A9P3BN68</accession>
<keyword evidence="5 11" id="KW-0812">Transmembrane</keyword>
<feature type="repeat" description="Solcar" evidence="11">
    <location>
        <begin position="105"/>
        <end position="191"/>
    </location>
</feature>
<protein>
    <recommendedName>
        <fullName evidence="3">Mitochondrial thiamine pyrophosphate carrier 1</fullName>
    </recommendedName>
</protein>
<evidence type="ECO:0000256" key="8">
    <source>
        <dbReference type="ARBA" id="ARBA00022989"/>
    </source>
</evidence>
<proteinExistence type="inferred from homology"/>
<dbReference type="OrthoDB" id="270584at2759"/>
<comment type="function">
    <text evidence="1">Mitochondrial transporter that mediates uptake of thiamine pyrophosphate (ThPP) into mitochondria.</text>
</comment>
<dbReference type="InterPro" id="IPR002067">
    <property type="entry name" value="MCP"/>
</dbReference>
<comment type="caution">
    <text evidence="14">The sequence shown here is derived from an EMBL/GenBank/DDBJ whole genome shotgun (WGS) entry which is preliminary data.</text>
</comment>
<dbReference type="Pfam" id="PF00153">
    <property type="entry name" value="Mito_carr"/>
    <property type="match status" value="2"/>
</dbReference>
<evidence type="ECO:0000256" key="4">
    <source>
        <dbReference type="ARBA" id="ARBA00022448"/>
    </source>
</evidence>
<evidence type="ECO:0000256" key="5">
    <source>
        <dbReference type="ARBA" id="ARBA00022692"/>
    </source>
</evidence>
<evidence type="ECO:0000256" key="11">
    <source>
        <dbReference type="PROSITE-ProRule" id="PRU00282"/>
    </source>
</evidence>
<dbReference type="InterPro" id="IPR023395">
    <property type="entry name" value="MCP_dom_sf"/>
</dbReference>
<sequence>MFVAPEMENPVRRFLCGSIAGATSTFVTYPLDLIRTRLAFETVRGYYSSWLGISRKIYYEGRGSWGVANFYRGFATTMLGILPQRLVSFACSRTYTLEPQSHTRLTAVAQLGRGALAGIVAQTVSYPIETIRRRMQVGNVVGDQAGIVETAQRIFWERGARGFYVGLTIGYLKIVPMVATSFYVYDRMKRYLGLLVE</sequence>
<dbReference type="Gene3D" id="1.50.40.10">
    <property type="entry name" value="Mitochondrial carrier domain"/>
    <property type="match status" value="1"/>
</dbReference>
<dbReference type="PROSITE" id="PS50920">
    <property type="entry name" value="SOLCAR"/>
    <property type="match status" value="2"/>
</dbReference>
<dbReference type="Proteomes" id="UP001043456">
    <property type="component" value="Unassembled WGS sequence"/>
</dbReference>
<gene>
    <name evidence="14" type="ORF">Asppvi_010393</name>
</gene>
<dbReference type="PANTHER" id="PTHR24089">
    <property type="entry name" value="SOLUTE CARRIER FAMILY 25"/>
    <property type="match status" value="1"/>
</dbReference>
<dbReference type="EMBL" id="BHVY01000008">
    <property type="protein sequence ID" value="GIJ91428.1"/>
    <property type="molecule type" value="Genomic_DNA"/>
</dbReference>
<reference evidence="14 15" key="1">
    <citation type="submission" date="2018-10" db="EMBL/GenBank/DDBJ databases">
        <title>Pan-genome distribution and transcriptional activeness of fungal secondary metabolism genes in Aspergillus section Fumigati.</title>
        <authorList>
            <person name="Takahashi H."/>
            <person name="Umemura M."/>
            <person name="Ninomiya A."/>
            <person name="Kusuya Y."/>
            <person name="Urayama S."/>
            <person name="Shimizu M."/>
            <person name="Watanabe A."/>
            <person name="Kamei K."/>
            <person name="Yaguchi T."/>
            <person name="Hagiwara D."/>
        </authorList>
    </citation>
    <scope>NUCLEOTIDE SEQUENCE [LARGE SCALE GENOMIC DNA]</scope>
    <source>
        <strain evidence="14 15">IFM 55266</strain>
    </source>
</reference>
<evidence type="ECO:0000256" key="7">
    <source>
        <dbReference type="ARBA" id="ARBA00022792"/>
    </source>
</evidence>
<comment type="subcellular location">
    <subcellularLocation>
        <location evidence="2">Mitochondrion inner membrane</location>
        <topology evidence="2">Multi-pass membrane protein</topology>
    </subcellularLocation>
</comment>
<evidence type="ECO:0000256" key="6">
    <source>
        <dbReference type="ARBA" id="ARBA00022737"/>
    </source>
</evidence>
<evidence type="ECO:0000256" key="13">
    <source>
        <dbReference type="SAM" id="Phobius"/>
    </source>
</evidence>
<feature type="repeat" description="Solcar" evidence="11">
    <location>
        <begin position="8"/>
        <end position="98"/>
    </location>
</feature>
<dbReference type="AlphaFoldDB" id="A0A9P3BN68"/>
<name>A0A9P3BN68_9EURO</name>
<keyword evidence="9" id="KW-0496">Mitochondrion</keyword>
<evidence type="ECO:0000256" key="2">
    <source>
        <dbReference type="ARBA" id="ARBA00004448"/>
    </source>
</evidence>
<evidence type="ECO:0000313" key="14">
    <source>
        <dbReference type="EMBL" id="GIJ91428.1"/>
    </source>
</evidence>
<evidence type="ECO:0000256" key="9">
    <source>
        <dbReference type="ARBA" id="ARBA00023128"/>
    </source>
</evidence>
<evidence type="ECO:0000313" key="15">
    <source>
        <dbReference type="Proteomes" id="UP001043456"/>
    </source>
</evidence>
<comment type="similarity">
    <text evidence="12">Belongs to the mitochondrial carrier (TC 2.A.29) family.</text>
</comment>
<evidence type="ECO:0000256" key="10">
    <source>
        <dbReference type="ARBA" id="ARBA00023136"/>
    </source>
</evidence>
<keyword evidence="15" id="KW-1185">Reference proteome</keyword>
<evidence type="ECO:0000256" key="1">
    <source>
        <dbReference type="ARBA" id="ARBA00002238"/>
    </source>
</evidence>
<keyword evidence="7" id="KW-0999">Mitochondrion inner membrane</keyword>
<dbReference type="InterPro" id="IPR018108">
    <property type="entry name" value="MCP_transmembrane"/>
</dbReference>
<keyword evidence="8 13" id="KW-1133">Transmembrane helix</keyword>
<dbReference type="GO" id="GO:0055085">
    <property type="term" value="P:transmembrane transport"/>
    <property type="evidence" value="ECO:0007669"/>
    <property type="project" value="InterPro"/>
</dbReference>
<keyword evidence="6" id="KW-0677">Repeat</keyword>
<keyword evidence="4 12" id="KW-0813">Transport</keyword>